<dbReference type="AlphaFoldDB" id="A0AAW1QTW0"/>
<keyword evidence="5" id="KW-1185">Reference proteome</keyword>
<sequence>MEKVTLAEARLRQLAKERGFYDPANRAARVQLREASQDWLLTSPPYAKVEKVEQSVWKLCFYRPIEQFRTRVTAAAAGGDEKKEALQKVKRAFLQFLEEAAAFYTSLATQLQETYGDTGFRAHDMPSRAALADAVVAAGQPPAWHTAAVGRCLICLGDLSRYAAASGADTSSKDMTTAEHHYRNAITVFPSGGNAFNQLAVLSLQAHDEAAAVHFYFRSLAVAQPFPMARENLIMLFEGTRQKADGLKASSKGVITVASTRGRGGGLKVLREGRRATRPIQQLLEELPVRFVHMHGLLFTRINLDTFEPACDAAMSDLADFLQRPSVHRMHLCKESARAPSLVMQLVIMALFSAWAGSGLATAADVLPGPVEGLQGQQLSMHALTQALHLTATLAATVARVAAASTESVAASPFLTPLRLLLAWFSSDPKLVRAATGFAPAKGSSTDAQKPDVVTELWTALSDLAATLSVCASDGAQEAAQGSKVPSECPALPEDWLLRAYLPLQASQASIDFTKNVQEDELIQVRVDRTLSHLHLAATHLGSIPVAQMSSGPGADQAQAAIQSFSTTMRELLSHQNGAQGMPAQLQAQRAAEDNPMSMAANGHGPVHQIPGVGTGNKAPAANGHADMAMMDEDDDNEEVIVFKPTGAKVALAKEQQPAAASPAHMDLDPAGPEQKETLQGQGLTPHIEKDSGIAKLAAPAADDRQQPQQQLPAPSNSKECPSMSYSLFGDQLGGGTSASWPSIPTSNSADDAAGRQKMSEREWKTSSGSASPMPTSVPPMGASSNTFGAVGQAAGHVHPQGLYGVPPLQTPGFTSGSSDVIEELLKEMANSHSGAMRPPSTANGQPSAKASKDMARVAGLPAPPHPSKLPTSSSIFDNMLNGGAGRTTAFGDLSASLPPYLGPNIGFPGTGDGLYGADIVGNGLGLRADAAPFSTSNYTPTFPEWNPSGGLQNGASSNMYAHGGNVYNPQQDQSMYRYGRDTLGDINGHLYQAGAQPWMTSSYMTPNGLQGDSTAPFPGSLANLLQPGQAFPSSSRFMT</sequence>
<gene>
    <name evidence="4" type="ORF">WJX74_010942</name>
</gene>
<proteinExistence type="predicted"/>
<evidence type="ECO:0000313" key="4">
    <source>
        <dbReference type="EMBL" id="KAK9824966.1"/>
    </source>
</evidence>
<protein>
    <submittedName>
        <fullName evidence="4">Uncharacterized protein</fullName>
    </submittedName>
</protein>
<feature type="compositionally biased region" description="Basic and acidic residues" evidence="1">
    <location>
        <begin position="753"/>
        <end position="765"/>
    </location>
</feature>
<reference evidence="4 5" key="1">
    <citation type="journal article" date="2024" name="Nat. Commun.">
        <title>Phylogenomics reveals the evolutionary origins of lichenization in chlorophyte algae.</title>
        <authorList>
            <person name="Puginier C."/>
            <person name="Libourel C."/>
            <person name="Otte J."/>
            <person name="Skaloud P."/>
            <person name="Haon M."/>
            <person name="Grisel S."/>
            <person name="Petersen M."/>
            <person name="Berrin J.G."/>
            <person name="Delaux P.M."/>
            <person name="Dal Grande F."/>
            <person name="Keller J."/>
        </authorList>
    </citation>
    <scope>NUCLEOTIDE SEQUENCE [LARGE SCALE GENOMIC DNA]</scope>
    <source>
        <strain evidence="4 5">SAG 2145</strain>
    </source>
</reference>
<comment type="caution">
    <text evidence="4">The sequence shown here is derived from an EMBL/GenBank/DDBJ whole genome shotgun (WGS) entry which is preliminary data.</text>
</comment>
<evidence type="ECO:0000259" key="2">
    <source>
        <dbReference type="Pfam" id="PF10373"/>
    </source>
</evidence>
<feature type="domain" description="Telomerase activating protein Est1-like N-terminal" evidence="3">
    <location>
        <begin position="51"/>
        <end position="164"/>
    </location>
</feature>
<feature type="compositionally biased region" description="Polar residues" evidence="1">
    <location>
        <begin position="738"/>
        <end position="750"/>
    </location>
</feature>
<dbReference type="Gene3D" id="1.25.40.10">
    <property type="entry name" value="Tetratricopeptide repeat domain"/>
    <property type="match status" value="1"/>
</dbReference>
<dbReference type="PANTHER" id="PTHR15696">
    <property type="entry name" value="SMG-7 SUPPRESSOR WITH MORPHOLOGICAL EFFECT ON GENITALIA PROTEIN 7"/>
    <property type="match status" value="1"/>
</dbReference>
<dbReference type="GO" id="GO:0070034">
    <property type="term" value="F:telomerase RNA binding"/>
    <property type="evidence" value="ECO:0007669"/>
    <property type="project" value="TreeGrafter"/>
</dbReference>
<accession>A0AAW1QTW0</accession>
<feature type="compositionally biased region" description="Polar residues" evidence="1">
    <location>
        <begin position="716"/>
        <end position="726"/>
    </location>
</feature>
<dbReference type="SUPFAM" id="SSF48452">
    <property type="entry name" value="TPR-like"/>
    <property type="match status" value="1"/>
</dbReference>
<organism evidence="4 5">
    <name type="scientific">Apatococcus lobatus</name>
    <dbReference type="NCBI Taxonomy" id="904363"/>
    <lineage>
        <taxon>Eukaryota</taxon>
        <taxon>Viridiplantae</taxon>
        <taxon>Chlorophyta</taxon>
        <taxon>core chlorophytes</taxon>
        <taxon>Trebouxiophyceae</taxon>
        <taxon>Chlorellales</taxon>
        <taxon>Chlorellaceae</taxon>
        <taxon>Apatococcus</taxon>
    </lineage>
</organism>
<dbReference type="InterPro" id="IPR019458">
    <property type="entry name" value="Est1-like_N"/>
</dbReference>
<feature type="compositionally biased region" description="Polar residues" evidence="1">
    <location>
        <begin position="766"/>
        <end position="775"/>
    </location>
</feature>
<evidence type="ECO:0000256" key="1">
    <source>
        <dbReference type="SAM" id="MobiDB-lite"/>
    </source>
</evidence>
<dbReference type="Pfam" id="PF10373">
    <property type="entry name" value="EST1_DNA_bind"/>
    <property type="match status" value="1"/>
</dbReference>
<dbReference type="GO" id="GO:0042162">
    <property type="term" value="F:telomeric DNA binding"/>
    <property type="evidence" value="ECO:0007669"/>
    <property type="project" value="TreeGrafter"/>
</dbReference>
<dbReference type="InterPro" id="IPR011990">
    <property type="entry name" value="TPR-like_helical_dom_sf"/>
</dbReference>
<feature type="region of interest" description="Disordered" evidence="1">
    <location>
        <begin position="655"/>
        <end position="681"/>
    </location>
</feature>
<dbReference type="Pfam" id="PF10374">
    <property type="entry name" value="EST1"/>
    <property type="match status" value="1"/>
</dbReference>
<dbReference type="GO" id="GO:0005697">
    <property type="term" value="C:telomerase holoenzyme complex"/>
    <property type="evidence" value="ECO:0007669"/>
    <property type="project" value="TreeGrafter"/>
</dbReference>
<feature type="region of interest" description="Disordered" evidence="1">
    <location>
        <begin position="831"/>
        <end position="869"/>
    </location>
</feature>
<dbReference type="Proteomes" id="UP001438707">
    <property type="component" value="Unassembled WGS sequence"/>
</dbReference>
<dbReference type="PANTHER" id="PTHR15696:SF0">
    <property type="entry name" value="TELOMERASE-BINDING PROTEIN EST1A"/>
    <property type="match status" value="1"/>
</dbReference>
<dbReference type="GO" id="GO:0000184">
    <property type="term" value="P:nuclear-transcribed mRNA catabolic process, nonsense-mediated decay"/>
    <property type="evidence" value="ECO:0007669"/>
    <property type="project" value="TreeGrafter"/>
</dbReference>
<evidence type="ECO:0000313" key="5">
    <source>
        <dbReference type="Proteomes" id="UP001438707"/>
    </source>
</evidence>
<evidence type="ECO:0000259" key="3">
    <source>
        <dbReference type="Pfam" id="PF10374"/>
    </source>
</evidence>
<dbReference type="EMBL" id="JALJOS010000027">
    <property type="protein sequence ID" value="KAK9824966.1"/>
    <property type="molecule type" value="Genomic_DNA"/>
</dbReference>
<dbReference type="InterPro" id="IPR045153">
    <property type="entry name" value="Est1/Ebs1-like"/>
</dbReference>
<feature type="compositionally biased region" description="Low complexity" evidence="1">
    <location>
        <begin position="699"/>
        <end position="715"/>
    </location>
</feature>
<feature type="domain" description="DNA/RNA-binding" evidence="2">
    <location>
        <begin position="178"/>
        <end position="505"/>
    </location>
</feature>
<feature type="region of interest" description="Disordered" evidence="1">
    <location>
        <begin position="699"/>
        <end position="783"/>
    </location>
</feature>
<dbReference type="InterPro" id="IPR018834">
    <property type="entry name" value="DNA/RNA-bd_Est1-type"/>
</dbReference>
<name>A0AAW1QTW0_9CHLO</name>